<name>A0A087TD43_STEMI</name>
<organism evidence="1 2">
    <name type="scientific">Stegodyphus mimosarum</name>
    <name type="common">African social velvet spider</name>
    <dbReference type="NCBI Taxonomy" id="407821"/>
    <lineage>
        <taxon>Eukaryota</taxon>
        <taxon>Metazoa</taxon>
        <taxon>Ecdysozoa</taxon>
        <taxon>Arthropoda</taxon>
        <taxon>Chelicerata</taxon>
        <taxon>Arachnida</taxon>
        <taxon>Araneae</taxon>
        <taxon>Araneomorphae</taxon>
        <taxon>Entelegynae</taxon>
        <taxon>Eresoidea</taxon>
        <taxon>Eresidae</taxon>
        <taxon>Stegodyphus</taxon>
    </lineage>
</organism>
<feature type="non-terminal residue" evidence="1">
    <location>
        <position position="100"/>
    </location>
</feature>
<evidence type="ECO:0000313" key="1">
    <source>
        <dbReference type="EMBL" id="KFM63032.1"/>
    </source>
</evidence>
<proteinExistence type="predicted"/>
<dbReference type="EMBL" id="KK114660">
    <property type="protein sequence ID" value="KFM63032.1"/>
    <property type="molecule type" value="Genomic_DNA"/>
</dbReference>
<sequence>MHLKCRHLFQILGSTKTLSFPLNITHRSLGDFSQVSVHISSGCLHQKQSNTRQTIITFSDKLSALYFTPFNSVPCLMQRKFFRRLLDITATKFSDQILEQ</sequence>
<dbReference type="Proteomes" id="UP000054359">
    <property type="component" value="Unassembled WGS sequence"/>
</dbReference>
<dbReference type="AlphaFoldDB" id="A0A087TD43"/>
<protein>
    <submittedName>
        <fullName evidence="1">Uncharacterized protein</fullName>
    </submittedName>
</protein>
<keyword evidence="2" id="KW-1185">Reference proteome</keyword>
<evidence type="ECO:0000313" key="2">
    <source>
        <dbReference type="Proteomes" id="UP000054359"/>
    </source>
</evidence>
<reference evidence="1 2" key="1">
    <citation type="submission" date="2013-11" db="EMBL/GenBank/DDBJ databases">
        <title>Genome sequencing of Stegodyphus mimosarum.</title>
        <authorList>
            <person name="Bechsgaard J."/>
        </authorList>
    </citation>
    <scope>NUCLEOTIDE SEQUENCE [LARGE SCALE GENOMIC DNA]</scope>
</reference>
<accession>A0A087TD43</accession>
<gene>
    <name evidence="1" type="ORF">X975_21709</name>
</gene>